<feature type="region of interest" description="Disordered" evidence="1">
    <location>
        <begin position="16"/>
        <end position="40"/>
    </location>
</feature>
<dbReference type="Proteomes" id="UP000837857">
    <property type="component" value="Chromosome 21"/>
</dbReference>
<evidence type="ECO:0000256" key="1">
    <source>
        <dbReference type="SAM" id="MobiDB-lite"/>
    </source>
</evidence>
<proteinExistence type="predicted"/>
<reference evidence="2" key="1">
    <citation type="submission" date="2022-03" db="EMBL/GenBank/DDBJ databases">
        <authorList>
            <person name="Martin H S."/>
        </authorList>
    </citation>
    <scope>NUCLEOTIDE SEQUENCE</scope>
</reference>
<keyword evidence="3" id="KW-1185">Reference proteome</keyword>
<name>A0ABN8IE08_9NEOP</name>
<accession>A0ABN8IE08</accession>
<dbReference type="EMBL" id="OW152833">
    <property type="protein sequence ID" value="CAH2054129.1"/>
    <property type="molecule type" value="Genomic_DNA"/>
</dbReference>
<gene>
    <name evidence="2" type="ORF">IPOD504_LOCUS8498</name>
</gene>
<feature type="non-terminal residue" evidence="2">
    <location>
        <position position="142"/>
    </location>
</feature>
<evidence type="ECO:0000313" key="2">
    <source>
        <dbReference type="EMBL" id="CAH2054129.1"/>
    </source>
</evidence>
<evidence type="ECO:0000313" key="3">
    <source>
        <dbReference type="Proteomes" id="UP000837857"/>
    </source>
</evidence>
<organism evidence="2 3">
    <name type="scientific">Iphiclides podalirius</name>
    <name type="common">scarce swallowtail</name>
    <dbReference type="NCBI Taxonomy" id="110791"/>
    <lineage>
        <taxon>Eukaryota</taxon>
        <taxon>Metazoa</taxon>
        <taxon>Ecdysozoa</taxon>
        <taxon>Arthropoda</taxon>
        <taxon>Hexapoda</taxon>
        <taxon>Insecta</taxon>
        <taxon>Pterygota</taxon>
        <taxon>Neoptera</taxon>
        <taxon>Endopterygota</taxon>
        <taxon>Lepidoptera</taxon>
        <taxon>Glossata</taxon>
        <taxon>Ditrysia</taxon>
        <taxon>Papilionoidea</taxon>
        <taxon>Papilionidae</taxon>
        <taxon>Papilioninae</taxon>
        <taxon>Iphiclides</taxon>
    </lineage>
</organism>
<protein>
    <submittedName>
        <fullName evidence="2">Uncharacterized protein</fullName>
    </submittedName>
</protein>
<sequence length="142" mass="15423">MAAARAPSLLGAHALHHARRHASSGNNAGPRQSPAVRPGASPTLIAAAQWRFGNRWMGRNRRMLVQPDHASAVRRRRIEFGEAASEPRGFAADCPPPATMNRCRVINTSRETFRLDIDTVAIARSPPCPLIGRNSAVSTSKR</sequence>